<sequence>MAINTIILVTSAFQLSTSHNTIRTKTKREETRKINIITKDFSVTTQSINDRKPKRIAIGDTRAIHISCRRRSHKDRNRKHNDQKNSDEFLTVYFQ</sequence>
<proteinExistence type="predicted"/>
<evidence type="ECO:0000313" key="2">
    <source>
        <dbReference type="EMBL" id="SBV98981.1"/>
    </source>
</evidence>
<reference evidence="2" key="1">
    <citation type="submission" date="2016-04" db="EMBL/GenBank/DDBJ databases">
        <authorList>
            <person name="Evans L.H."/>
            <person name="Alamgir A."/>
            <person name="Owens N."/>
            <person name="Weber N.D."/>
            <person name="Virtaneva K."/>
            <person name="Barbian K."/>
            <person name="Babar A."/>
            <person name="Rosenke K."/>
        </authorList>
    </citation>
    <scope>NUCLEOTIDE SEQUENCE</scope>
    <source>
        <strain evidence="2">86</strain>
    </source>
</reference>
<organism evidence="2">
    <name type="scientific">uncultured Eubacteriales bacterium</name>
    <dbReference type="NCBI Taxonomy" id="172733"/>
    <lineage>
        <taxon>Bacteria</taxon>
        <taxon>Bacillati</taxon>
        <taxon>Bacillota</taxon>
        <taxon>Clostridia</taxon>
        <taxon>Eubacteriales</taxon>
        <taxon>environmental samples</taxon>
    </lineage>
</organism>
<feature type="region of interest" description="Disordered" evidence="1">
    <location>
        <begin position="70"/>
        <end position="95"/>
    </location>
</feature>
<name>A0A212JHU3_9FIRM</name>
<feature type="compositionally biased region" description="Basic residues" evidence="1">
    <location>
        <begin position="70"/>
        <end position="79"/>
    </location>
</feature>
<protein>
    <submittedName>
        <fullName evidence="2">Uncharacterized protein</fullName>
    </submittedName>
</protein>
<evidence type="ECO:0000256" key="1">
    <source>
        <dbReference type="SAM" id="MobiDB-lite"/>
    </source>
</evidence>
<dbReference type="EMBL" id="FLUN01000001">
    <property type="protein sequence ID" value="SBV98981.1"/>
    <property type="molecule type" value="Genomic_DNA"/>
</dbReference>
<gene>
    <name evidence="2" type="ORF">KL86CLO1_11115</name>
</gene>
<dbReference type="AlphaFoldDB" id="A0A212JHU3"/>
<accession>A0A212JHU3</accession>